<dbReference type="InterPro" id="IPR050706">
    <property type="entry name" value="Cyclic-di-GMP_PDE-like"/>
</dbReference>
<dbReference type="PROSITE" id="PS50887">
    <property type="entry name" value="GGDEF"/>
    <property type="match status" value="1"/>
</dbReference>
<dbReference type="SMART" id="SM00052">
    <property type="entry name" value="EAL"/>
    <property type="match status" value="1"/>
</dbReference>
<proteinExistence type="predicted"/>
<dbReference type="SUPFAM" id="SSF55073">
    <property type="entry name" value="Nucleotide cyclase"/>
    <property type="match status" value="1"/>
</dbReference>
<dbReference type="FunFam" id="3.30.70.270:FF:000001">
    <property type="entry name" value="Diguanylate cyclase domain protein"/>
    <property type="match status" value="1"/>
</dbReference>
<dbReference type="CDD" id="cd01949">
    <property type="entry name" value="GGDEF"/>
    <property type="match status" value="1"/>
</dbReference>
<dbReference type="eggNOG" id="COG5001">
    <property type="taxonomic scope" value="Bacteria"/>
</dbReference>
<dbReference type="InterPro" id="IPR035919">
    <property type="entry name" value="EAL_sf"/>
</dbReference>
<dbReference type="Pfam" id="PF00563">
    <property type="entry name" value="EAL"/>
    <property type="match status" value="1"/>
</dbReference>
<protein>
    <submittedName>
        <fullName evidence="5">D-glycero-D-manno-heptose 7-phosphate kinase</fullName>
    </submittedName>
</protein>
<keyword evidence="2" id="KW-0472">Membrane</keyword>
<dbReference type="AlphaFoldDB" id="A0A094JX28"/>
<dbReference type="PANTHER" id="PTHR33121">
    <property type="entry name" value="CYCLIC DI-GMP PHOSPHODIESTERASE PDEF"/>
    <property type="match status" value="1"/>
</dbReference>
<reference evidence="5 6" key="1">
    <citation type="submission" date="2014-06" db="EMBL/GenBank/DDBJ databases">
        <title>Shewanella sp. YQH10.</title>
        <authorList>
            <person name="Liu Y."/>
            <person name="Zeng R."/>
        </authorList>
    </citation>
    <scope>NUCLEOTIDE SEQUENCE [LARGE SCALE GENOMIC DNA]</scope>
    <source>
        <strain evidence="5 6">YQH10</strain>
    </source>
</reference>
<dbReference type="Proteomes" id="UP000029264">
    <property type="component" value="Unassembled WGS sequence"/>
</dbReference>
<evidence type="ECO:0000313" key="5">
    <source>
        <dbReference type="EMBL" id="KFZ36976.1"/>
    </source>
</evidence>
<feature type="domain" description="EAL" evidence="3">
    <location>
        <begin position="422"/>
        <end position="672"/>
    </location>
</feature>
<accession>A0A094JX28</accession>
<dbReference type="Gene3D" id="3.30.70.270">
    <property type="match status" value="1"/>
</dbReference>
<keyword evidence="2" id="KW-1133">Transmembrane helix</keyword>
<feature type="transmembrane region" description="Helical" evidence="2">
    <location>
        <begin position="166"/>
        <end position="186"/>
    </location>
</feature>
<feature type="transmembrane region" description="Helical" evidence="2">
    <location>
        <begin position="16"/>
        <end position="37"/>
    </location>
</feature>
<comment type="caution">
    <text evidence="5">The sequence shown here is derived from an EMBL/GenBank/DDBJ whole genome shotgun (WGS) entry which is preliminary data.</text>
</comment>
<evidence type="ECO:0000259" key="4">
    <source>
        <dbReference type="PROSITE" id="PS50887"/>
    </source>
</evidence>
<dbReference type="Gene3D" id="6.10.340.10">
    <property type="match status" value="1"/>
</dbReference>
<keyword evidence="5" id="KW-0418">Kinase</keyword>
<evidence type="ECO:0000256" key="1">
    <source>
        <dbReference type="ARBA" id="ARBA00001946"/>
    </source>
</evidence>
<dbReference type="Gene3D" id="3.20.20.450">
    <property type="entry name" value="EAL domain"/>
    <property type="match status" value="1"/>
</dbReference>
<evidence type="ECO:0000256" key="2">
    <source>
        <dbReference type="SAM" id="Phobius"/>
    </source>
</evidence>
<dbReference type="InterPro" id="IPR029787">
    <property type="entry name" value="Nucleotide_cyclase"/>
</dbReference>
<dbReference type="EMBL" id="JPEO01000010">
    <property type="protein sequence ID" value="KFZ36976.1"/>
    <property type="molecule type" value="Genomic_DNA"/>
</dbReference>
<dbReference type="STRING" id="1515746.HR45_13085"/>
<dbReference type="OrthoDB" id="9804951at2"/>
<dbReference type="InterPro" id="IPR001633">
    <property type="entry name" value="EAL_dom"/>
</dbReference>
<keyword evidence="2" id="KW-0812">Transmembrane</keyword>
<dbReference type="Pfam" id="PF00990">
    <property type="entry name" value="GGDEF"/>
    <property type="match status" value="1"/>
</dbReference>
<sequence length="678" mass="76043">MGKTRFKSLTFKQTTLVVVTALFFAIAIFIFEVLMVVKAETSALINDQQELLDSVEQPLENAVWALDTGLATQTLEGILKVDHVASAKVVLDDESKFVSTGNETVNQNDMYAAIGSRLFGPLKQVSRELHHQSESFKSKAPELIGQVYIDYNTRELTQTLIDQLKLSFTATLARALFITLVLSYIFHRFLTQPIAKIGEAIDRIDPESPDNHLLPTFRNHDDDELGIVTNKLNQILLQFTQTQNKLRKLATRDSLTGLPNRTLLLETIAVAIQRAKSRNQPLALLFIDLDRFKNVNDSLGHALGDQFLIRVASILRRFVGNRGTVARLGGDEFVIMHDDIRSANEAAEFVDRLLRQLQNPIKLDDHSVHPAASVGISLFPDDGQTPEDLIRHADMAMYSAKAAGSNQWSFFKQQMTEKAAVRLRTEASLHDAIVNNEFLLYFQPKLDITTGELLGCEALIRWQRDGRLISPVTFIPVAEETGIIIPIGRWVLEQTCKVLSKWQKLYNTSTIIACNVSSKQFADASLIPDIKRMAMRYQIDPGLIEIEITETSLMDDIDLAINKLKQLKSAGFGIAVDDFGTGYSSLSYLRHLPITTLKIDRAFISDLPHDSAIASTILTLGKQLDLNIVAEGIENEMQEQWLKRNGCIIGQGFYYSQPLPLEEFEQLYLMPHSKQVSS</sequence>
<comment type="cofactor">
    <cofactor evidence="1">
        <name>Mg(2+)</name>
        <dbReference type="ChEBI" id="CHEBI:18420"/>
    </cofactor>
</comment>
<dbReference type="RefSeq" id="WP_037443515.1">
    <property type="nucleotide sequence ID" value="NZ_JPEO01000010.1"/>
</dbReference>
<dbReference type="SUPFAM" id="SSF141868">
    <property type="entry name" value="EAL domain-like"/>
    <property type="match status" value="1"/>
</dbReference>
<evidence type="ECO:0000313" key="6">
    <source>
        <dbReference type="Proteomes" id="UP000029264"/>
    </source>
</evidence>
<dbReference type="CDD" id="cd01948">
    <property type="entry name" value="EAL"/>
    <property type="match status" value="1"/>
</dbReference>
<organism evidence="5 6">
    <name type="scientific">Shewanella mangrovi</name>
    <dbReference type="NCBI Taxonomy" id="1515746"/>
    <lineage>
        <taxon>Bacteria</taxon>
        <taxon>Pseudomonadati</taxon>
        <taxon>Pseudomonadota</taxon>
        <taxon>Gammaproteobacteria</taxon>
        <taxon>Alteromonadales</taxon>
        <taxon>Shewanellaceae</taxon>
        <taxon>Shewanella</taxon>
    </lineage>
</organism>
<dbReference type="InterPro" id="IPR043128">
    <property type="entry name" value="Rev_trsase/Diguanyl_cyclase"/>
</dbReference>
<keyword evidence="5" id="KW-0808">Transferase</keyword>
<dbReference type="NCBIfam" id="TIGR00254">
    <property type="entry name" value="GGDEF"/>
    <property type="match status" value="1"/>
</dbReference>
<dbReference type="GO" id="GO:0071111">
    <property type="term" value="F:cyclic-guanylate-specific phosphodiesterase activity"/>
    <property type="evidence" value="ECO:0007669"/>
    <property type="project" value="InterPro"/>
</dbReference>
<dbReference type="PROSITE" id="PS50883">
    <property type="entry name" value="EAL"/>
    <property type="match status" value="1"/>
</dbReference>
<keyword evidence="6" id="KW-1185">Reference proteome</keyword>
<dbReference type="PANTHER" id="PTHR33121:SF70">
    <property type="entry name" value="SIGNALING PROTEIN YKOW"/>
    <property type="match status" value="1"/>
</dbReference>
<name>A0A094JX28_9GAMM</name>
<feature type="domain" description="GGDEF" evidence="4">
    <location>
        <begin position="280"/>
        <end position="413"/>
    </location>
</feature>
<evidence type="ECO:0000259" key="3">
    <source>
        <dbReference type="PROSITE" id="PS50883"/>
    </source>
</evidence>
<dbReference type="SMART" id="SM00267">
    <property type="entry name" value="GGDEF"/>
    <property type="match status" value="1"/>
</dbReference>
<gene>
    <name evidence="5" type="ORF">HR45_13085</name>
</gene>
<dbReference type="GO" id="GO:0016301">
    <property type="term" value="F:kinase activity"/>
    <property type="evidence" value="ECO:0007669"/>
    <property type="project" value="UniProtKB-KW"/>
</dbReference>
<dbReference type="InterPro" id="IPR000160">
    <property type="entry name" value="GGDEF_dom"/>
</dbReference>